<dbReference type="InterPro" id="IPR052156">
    <property type="entry name" value="BCAA_Transport_ATP-bd_LivF"/>
</dbReference>
<dbReference type="GO" id="GO:0015807">
    <property type="term" value="P:L-amino acid transport"/>
    <property type="evidence" value="ECO:0007669"/>
    <property type="project" value="TreeGrafter"/>
</dbReference>
<dbReference type="Gene3D" id="3.40.50.300">
    <property type="entry name" value="P-loop containing nucleotide triphosphate hydrolases"/>
    <property type="match status" value="1"/>
</dbReference>
<dbReference type="InterPro" id="IPR027417">
    <property type="entry name" value="P-loop_NTPase"/>
</dbReference>
<accession>A0A430JCV7</accession>
<evidence type="ECO:0000256" key="2">
    <source>
        <dbReference type="ARBA" id="ARBA00022448"/>
    </source>
</evidence>
<dbReference type="CDD" id="cd03224">
    <property type="entry name" value="ABC_TM1139_LivF_branched"/>
    <property type="match status" value="1"/>
</dbReference>
<dbReference type="Pfam" id="PF00005">
    <property type="entry name" value="ABC_tran"/>
    <property type="match status" value="1"/>
</dbReference>
<dbReference type="PANTHER" id="PTHR43820">
    <property type="entry name" value="HIGH-AFFINITY BRANCHED-CHAIN AMINO ACID TRANSPORT ATP-BINDING PROTEIN LIVF"/>
    <property type="match status" value="1"/>
</dbReference>
<keyword evidence="2" id="KW-0813">Transport</keyword>
<dbReference type="SUPFAM" id="SSF52540">
    <property type="entry name" value="P-loop containing nucleoside triphosphate hydrolases"/>
    <property type="match status" value="1"/>
</dbReference>
<dbReference type="InterPro" id="IPR003593">
    <property type="entry name" value="AAA+_ATPase"/>
</dbReference>
<dbReference type="Proteomes" id="UP000276128">
    <property type="component" value="Unassembled WGS sequence"/>
</dbReference>
<dbReference type="GO" id="GO:0005524">
    <property type="term" value="F:ATP binding"/>
    <property type="evidence" value="ECO:0007669"/>
    <property type="project" value="UniProtKB-KW"/>
</dbReference>
<dbReference type="InterPro" id="IPR017780">
    <property type="entry name" value="ABC_transptr_urea_ATP-bd_UrtE"/>
</dbReference>
<evidence type="ECO:0000256" key="3">
    <source>
        <dbReference type="ARBA" id="ARBA00022741"/>
    </source>
</evidence>
<evidence type="ECO:0000313" key="7">
    <source>
        <dbReference type="EMBL" id="RTE08854.1"/>
    </source>
</evidence>
<dbReference type="SMART" id="SM00382">
    <property type="entry name" value="AAA"/>
    <property type="match status" value="1"/>
</dbReference>
<dbReference type="NCBIfam" id="TIGR03410">
    <property type="entry name" value="urea_trans_UrtE"/>
    <property type="match status" value="1"/>
</dbReference>
<dbReference type="OrthoDB" id="9776369at2"/>
<dbReference type="GO" id="GO:0015658">
    <property type="term" value="F:branched-chain amino acid transmembrane transporter activity"/>
    <property type="evidence" value="ECO:0007669"/>
    <property type="project" value="TreeGrafter"/>
</dbReference>
<evidence type="ECO:0000256" key="1">
    <source>
        <dbReference type="ARBA" id="ARBA00005417"/>
    </source>
</evidence>
<name>A0A430JCV7_9BACL</name>
<evidence type="ECO:0000313" key="8">
    <source>
        <dbReference type="Proteomes" id="UP000276128"/>
    </source>
</evidence>
<sequence length="246" mass="26912">MTRSRKCISEGESSAVLKLQGIEAGYGESMVVRSVNLEVKPGQIVCLMGRNGVGKSTLMKTIMGLIKPRAGTLHYEGRELTHASPERRAHAGIGYVPQGREIFQQLTVEENLLLGLEAAADRRKKLPESLFETFPVLRQMLSRKGGDLSGGQQQQLAIARAMAAGPKLLLLDEPMEGIQPSIVMEIEAIIESIKRDREIAVLLVEQSLEFATSIADHYYVLDRGTIAASGGAEHLSEELVRKHLTV</sequence>
<feature type="domain" description="ABC transporter" evidence="6">
    <location>
        <begin position="17"/>
        <end position="246"/>
    </location>
</feature>
<protein>
    <submittedName>
        <fullName evidence="7">Urea ABC transporter ATP-binding subunit UrtE</fullName>
    </submittedName>
</protein>
<keyword evidence="8" id="KW-1185">Reference proteome</keyword>
<dbReference type="PANTHER" id="PTHR43820:SF5">
    <property type="entry name" value="HIGH-AFFINITY BRANCHED-CHAIN AMINO ACID TRANSPORT ATP-BINDING PROTEIN"/>
    <property type="match status" value="1"/>
</dbReference>
<keyword evidence="5" id="KW-0029">Amino-acid transport</keyword>
<evidence type="ECO:0000256" key="5">
    <source>
        <dbReference type="ARBA" id="ARBA00022970"/>
    </source>
</evidence>
<dbReference type="AlphaFoldDB" id="A0A430JCV7"/>
<dbReference type="PROSITE" id="PS50893">
    <property type="entry name" value="ABC_TRANSPORTER_2"/>
    <property type="match status" value="1"/>
</dbReference>
<comment type="similarity">
    <text evidence="1">Belongs to the ABC transporter superfamily.</text>
</comment>
<dbReference type="InterPro" id="IPR003439">
    <property type="entry name" value="ABC_transporter-like_ATP-bd"/>
</dbReference>
<proteinExistence type="inferred from homology"/>
<organism evidence="7 8">
    <name type="scientific">Paenibacillus whitsoniae</name>
    <dbReference type="NCBI Taxonomy" id="2496558"/>
    <lineage>
        <taxon>Bacteria</taxon>
        <taxon>Bacillati</taxon>
        <taxon>Bacillota</taxon>
        <taxon>Bacilli</taxon>
        <taxon>Bacillales</taxon>
        <taxon>Paenibacillaceae</taxon>
        <taxon>Paenibacillus</taxon>
    </lineage>
</organism>
<comment type="caution">
    <text evidence="7">The sequence shown here is derived from an EMBL/GenBank/DDBJ whole genome shotgun (WGS) entry which is preliminary data.</text>
</comment>
<gene>
    <name evidence="7" type="primary">urtE</name>
    <name evidence="7" type="ORF">EJQ19_15135</name>
</gene>
<evidence type="ECO:0000256" key="4">
    <source>
        <dbReference type="ARBA" id="ARBA00022840"/>
    </source>
</evidence>
<dbReference type="GO" id="GO:0016887">
    <property type="term" value="F:ATP hydrolysis activity"/>
    <property type="evidence" value="ECO:0007669"/>
    <property type="project" value="InterPro"/>
</dbReference>
<keyword evidence="4 7" id="KW-0067">ATP-binding</keyword>
<reference evidence="7 8" key="1">
    <citation type="submission" date="2018-12" db="EMBL/GenBank/DDBJ databases">
        <title>Bacillus ochoae sp. nov., Paenibacillus whitsoniae sp. nov., Paenibacillus spiritus sp. nov. Isolated from the Mars Exploration Rover during spacecraft assembly.</title>
        <authorList>
            <person name="Seuylemezian A."/>
            <person name="Vaishampayan P."/>
        </authorList>
    </citation>
    <scope>NUCLEOTIDE SEQUENCE [LARGE SCALE GENOMIC DNA]</scope>
    <source>
        <strain evidence="7 8">MER 54</strain>
    </source>
</reference>
<keyword evidence="3" id="KW-0547">Nucleotide-binding</keyword>
<dbReference type="EMBL" id="RXHU01000042">
    <property type="protein sequence ID" value="RTE08854.1"/>
    <property type="molecule type" value="Genomic_DNA"/>
</dbReference>
<evidence type="ECO:0000259" key="6">
    <source>
        <dbReference type="PROSITE" id="PS50893"/>
    </source>
</evidence>